<organism evidence="1">
    <name type="scientific">marine metagenome</name>
    <dbReference type="NCBI Taxonomy" id="408172"/>
    <lineage>
        <taxon>unclassified sequences</taxon>
        <taxon>metagenomes</taxon>
        <taxon>ecological metagenomes</taxon>
    </lineage>
</organism>
<gene>
    <name evidence="1" type="ORF">METZ01_LOCUS312569</name>
</gene>
<proteinExistence type="predicted"/>
<evidence type="ECO:0000313" key="1">
    <source>
        <dbReference type="EMBL" id="SVC59715.1"/>
    </source>
</evidence>
<dbReference type="SUPFAM" id="SSF117143">
    <property type="entry name" value="Flagellar hook protein flgE"/>
    <property type="match status" value="1"/>
</dbReference>
<reference evidence="1" key="1">
    <citation type="submission" date="2018-05" db="EMBL/GenBank/DDBJ databases">
        <authorList>
            <person name="Lanie J.A."/>
            <person name="Ng W.-L."/>
            <person name="Kazmierczak K.M."/>
            <person name="Andrzejewski T.M."/>
            <person name="Davidsen T.M."/>
            <person name="Wayne K.J."/>
            <person name="Tettelin H."/>
            <person name="Glass J.I."/>
            <person name="Rusch D."/>
            <person name="Podicherti R."/>
            <person name="Tsui H.-C.T."/>
            <person name="Winkler M.E."/>
        </authorList>
    </citation>
    <scope>NUCLEOTIDE SEQUENCE</scope>
</reference>
<dbReference type="InterPro" id="IPR037925">
    <property type="entry name" value="FlgE/F/G-like"/>
</dbReference>
<dbReference type="EMBL" id="UINC01100005">
    <property type="protein sequence ID" value="SVC59715.1"/>
    <property type="molecule type" value="Genomic_DNA"/>
</dbReference>
<dbReference type="AlphaFoldDB" id="A0A382NHC4"/>
<sequence>GDGYFIVKKYGTASIGGNVAADDGGIGAQGIAQPDSSDKGAPGGISFATRAGDFRLDKNGNLVNNMGMRVQGISDYINNPGEIGDIKFDRGEFMASVDVLRGSTDNKTIVMSKAHGFKTGNIVIFKSDGDMPGNDLQEATPYYVRVVDDNKLLLYGDLHSASTDASVGNEMAKSVPADEVTITGMRIIKKLASYEGVHTVGINEENTISSEIAHGLKDGDNVRFYIPNSVNITAGTMISVDEDGVQMPETDANFKGNWQFTIPIDDYMTSMTPDKVLNFGTGKELLIQSAVVSDVDPTQYVITGSVAGRDPMPSLAGETKFTMAPLMSLITTVDINNMATTGTADQWSFYLNADDYSTLAPVKVGTVL</sequence>
<name>A0A382NHC4_9ZZZZ</name>
<feature type="non-terminal residue" evidence="1">
    <location>
        <position position="368"/>
    </location>
</feature>
<accession>A0A382NHC4</accession>
<protein>
    <submittedName>
        <fullName evidence="1">Uncharacterized protein</fullName>
    </submittedName>
</protein>
<feature type="non-terminal residue" evidence="1">
    <location>
        <position position="1"/>
    </location>
</feature>